<keyword evidence="1" id="KW-0472">Membrane</keyword>
<sequence>MALICHRSPPWDTYPIIMNTPKTPAIREDWVSPLNISRPHKFGAILYPVCTYTCSIELFYGLIQNYGMFFFFLKRF</sequence>
<accession>A0AAV7BPU0</accession>
<organism evidence="2 3">
    <name type="scientific">Engystomops pustulosus</name>
    <name type="common">Tungara frog</name>
    <name type="synonym">Physalaemus pustulosus</name>
    <dbReference type="NCBI Taxonomy" id="76066"/>
    <lineage>
        <taxon>Eukaryota</taxon>
        <taxon>Metazoa</taxon>
        <taxon>Chordata</taxon>
        <taxon>Craniata</taxon>
        <taxon>Vertebrata</taxon>
        <taxon>Euteleostomi</taxon>
        <taxon>Amphibia</taxon>
        <taxon>Batrachia</taxon>
        <taxon>Anura</taxon>
        <taxon>Neobatrachia</taxon>
        <taxon>Hyloidea</taxon>
        <taxon>Leptodactylidae</taxon>
        <taxon>Leiuperinae</taxon>
        <taxon>Engystomops</taxon>
    </lineage>
</organism>
<reference evidence="2" key="1">
    <citation type="thesis" date="2020" institute="ProQuest LLC" country="789 East Eisenhower Parkway, Ann Arbor, MI, USA">
        <title>Comparative Genomics and Chromosome Evolution.</title>
        <authorList>
            <person name="Mudd A.B."/>
        </authorList>
    </citation>
    <scope>NUCLEOTIDE SEQUENCE</scope>
    <source>
        <strain evidence="2">237g6f4</strain>
        <tissue evidence="2">Blood</tissue>
    </source>
</reference>
<protein>
    <submittedName>
        <fullName evidence="2">Uncharacterized protein</fullName>
    </submittedName>
</protein>
<evidence type="ECO:0000313" key="2">
    <source>
        <dbReference type="EMBL" id="KAG8574470.1"/>
    </source>
</evidence>
<dbReference type="Proteomes" id="UP000824782">
    <property type="component" value="Unassembled WGS sequence"/>
</dbReference>
<gene>
    <name evidence="2" type="ORF">GDO81_009197</name>
</gene>
<keyword evidence="3" id="KW-1185">Reference proteome</keyword>
<evidence type="ECO:0000313" key="3">
    <source>
        <dbReference type="Proteomes" id="UP000824782"/>
    </source>
</evidence>
<dbReference type="EMBL" id="WNYA01000004">
    <property type="protein sequence ID" value="KAG8574470.1"/>
    <property type="molecule type" value="Genomic_DNA"/>
</dbReference>
<evidence type="ECO:0000256" key="1">
    <source>
        <dbReference type="SAM" id="Phobius"/>
    </source>
</evidence>
<keyword evidence="1" id="KW-1133">Transmembrane helix</keyword>
<comment type="caution">
    <text evidence="2">The sequence shown here is derived from an EMBL/GenBank/DDBJ whole genome shotgun (WGS) entry which is preliminary data.</text>
</comment>
<feature type="transmembrane region" description="Helical" evidence="1">
    <location>
        <begin position="45"/>
        <end position="73"/>
    </location>
</feature>
<dbReference type="AlphaFoldDB" id="A0AAV7BPU0"/>
<keyword evidence="1" id="KW-0812">Transmembrane</keyword>
<proteinExistence type="predicted"/>
<name>A0AAV7BPU0_ENGPU</name>